<dbReference type="InterPro" id="IPR004038">
    <property type="entry name" value="Ribosomal_eL8/eL30/eS12/Gad45"/>
</dbReference>
<organism evidence="15 16">
    <name type="scientific">Symbiodinium microadriaticum</name>
    <name type="common">Dinoflagellate</name>
    <name type="synonym">Zooxanthella microadriatica</name>
    <dbReference type="NCBI Taxonomy" id="2951"/>
    <lineage>
        <taxon>Eukaryota</taxon>
        <taxon>Sar</taxon>
        <taxon>Alveolata</taxon>
        <taxon>Dinophyceae</taxon>
        <taxon>Suessiales</taxon>
        <taxon>Symbiodiniaceae</taxon>
        <taxon>Symbiodinium</taxon>
    </lineage>
</organism>
<dbReference type="GO" id="GO:0016787">
    <property type="term" value="F:hydrolase activity"/>
    <property type="evidence" value="ECO:0007669"/>
    <property type="project" value="UniProtKB-KW"/>
</dbReference>
<dbReference type="GO" id="GO:0008270">
    <property type="term" value="F:zinc ion binding"/>
    <property type="evidence" value="ECO:0007669"/>
    <property type="project" value="UniProtKB-KW"/>
</dbReference>
<dbReference type="Gene3D" id="3.40.50.1820">
    <property type="entry name" value="alpha/beta hydrolase"/>
    <property type="match status" value="1"/>
</dbReference>
<dbReference type="InterPro" id="IPR029064">
    <property type="entry name" value="Ribosomal_eL30-like_sf"/>
</dbReference>
<evidence type="ECO:0000256" key="1">
    <source>
        <dbReference type="ARBA" id="ARBA00005964"/>
    </source>
</evidence>
<protein>
    <submittedName>
        <fullName evidence="15">Bile salt-activated lipase</fullName>
    </submittedName>
</protein>
<dbReference type="Gene3D" id="3.30.720.50">
    <property type="match status" value="1"/>
</dbReference>
<keyword evidence="5" id="KW-0677">Repeat</keyword>
<gene>
    <name evidence="15" type="primary">Cel</name>
    <name evidence="15" type="ORF">AK812_SmicGene2022</name>
</gene>
<evidence type="ECO:0000256" key="11">
    <source>
        <dbReference type="SAM" id="MobiDB-lite"/>
    </source>
</evidence>
<keyword evidence="8" id="KW-0378">Hydrolase</keyword>
<evidence type="ECO:0000256" key="10">
    <source>
        <dbReference type="ARBA" id="ARBA00023274"/>
    </source>
</evidence>
<evidence type="ECO:0000256" key="7">
    <source>
        <dbReference type="ARBA" id="ARBA00022786"/>
    </source>
</evidence>
<dbReference type="GO" id="GO:0016740">
    <property type="term" value="F:transferase activity"/>
    <property type="evidence" value="ECO:0007669"/>
    <property type="project" value="UniProtKB-KW"/>
</dbReference>
<dbReference type="Gene3D" id="3.30.1330.30">
    <property type="match status" value="1"/>
</dbReference>
<dbReference type="Gene3D" id="1.20.120.1750">
    <property type="match status" value="1"/>
</dbReference>
<dbReference type="ESTHER" id="symmi-a0a1q9f2i7">
    <property type="family name" value="Carb_B_Root"/>
</dbReference>
<keyword evidence="9" id="KW-0862">Zinc</keyword>
<evidence type="ECO:0000313" key="15">
    <source>
        <dbReference type="EMBL" id="OLQ13873.1"/>
    </source>
</evidence>
<comment type="caution">
    <text evidence="15">The sequence shown here is derived from an EMBL/GenBank/DDBJ whole genome shotgun (WGS) entry which is preliminary data.</text>
</comment>
<evidence type="ECO:0000256" key="12">
    <source>
        <dbReference type="SAM" id="SignalP"/>
    </source>
</evidence>
<dbReference type="PROSITE" id="PS00122">
    <property type="entry name" value="CARBOXYLESTERASE_B_1"/>
    <property type="match status" value="1"/>
</dbReference>
<evidence type="ECO:0000256" key="6">
    <source>
        <dbReference type="ARBA" id="ARBA00022771"/>
    </source>
</evidence>
<name>A0A1Q9F2I7_SYMMI</name>
<evidence type="ECO:0000259" key="14">
    <source>
        <dbReference type="PROSITE" id="PS51873"/>
    </source>
</evidence>
<feature type="domain" description="WWE" evidence="13">
    <location>
        <begin position="1169"/>
        <end position="1246"/>
    </location>
</feature>
<dbReference type="EMBL" id="LSRX01000022">
    <property type="protein sequence ID" value="OLQ13873.1"/>
    <property type="molecule type" value="Genomic_DNA"/>
</dbReference>
<dbReference type="InterPro" id="IPR019826">
    <property type="entry name" value="Carboxylesterase_B_AS"/>
</dbReference>
<dbReference type="InterPro" id="IPR029058">
    <property type="entry name" value="AB_hydrolase_fold"/>
</dbReference>
<reference evidence="15 16" key="1">
    <citation type="submission" date="2016-02" db="EMBL/GenBank/DDBJ databases">
        <title>Genome analysis of coral dinoflagellate symbionts highlights evolutionary adaptations to a symbiotic lifestyle.</title>
        <authorList>
            <person name="Aranda M."/>
            <person name="Li Y."/>
            <person name="Liew Y.J."/>
            <person name="Baumgarten S."/>
            <person name="Simakov O."/>
            <person name="Wilson M."/>
            <person name="Piel J."/>
            <person name="Ashoor H."/>
            <person name="Bougouffa S."/>
            <person name="Bajic V.B."/>
            <person name="Ryu T."/>
            <person name="Ravasi T."/>
            <person name="Bayer T."/>
            <person name="Micklem G."/>
            <person name="Kim H."/>
            <person name="Bhak J."/>
            <person name="Lajeunesse T.C."/>
            <person name="Voolstra C.R."/>
        </authorList>
    </citation>
    <scope>NUCLEOTIDE SEQUENCE [LARGE SCALE GENOMIC DNA]</scope>
    <source>
        <strain evidence="15 16">CCMP2467</strain>
    </source>
</reference>
<keyword evidence="3" id="KW-0808">Transferase</keyword>
<dbReference type="CDD" id="cd20336">
    <property type="entry name" value="Rcat_RBR"/>
    <property type="match status" value="1"/>
</dbReference>
<evidence type="ECO:0000259" key="13">
    <source>
        <dbReference type="PROSITE" id="PS50918"/>
    </source>
</evidence>
<dbReference type="SUPFAM" id="SSF117839">
    <property type="entry name" value="WWE domain"/>
    <property type="match status" value="1"/>
</dbReference>
<dbReference type="InterPro" id="IPR004170">
    <property type="entry name" value="WWE_dom"/>
</dbReference>
<proteinExistence type="inferred from homology"/>
<evidence type="ECO:0000256" key="3">
    <source>
        <dbReference type="ARBA" id="ARBA00022679"/>
    </source>
</evidence>
<dbReference type="InterPro" id="IPR037197">
    <property type="entry name" value="WWE_dom_sf"/>
</dbReference>
<dbReference type="Pfam" id="PF00135">
    <property type="entry name" value="COesterase"/>
    <property type="match status" value="1"/>
</dbReference>
<feature type="chain" id="PRO_5012389921" evidence="12">
    <location>
        <begin position="28"/>
        <end position="1826"/>
    </location>
</feature>
<dbReference type="Proteomes" id="UP000186817">
    <property type="component" value="Unassembled WGS sequence"/>
</dbReference>
<dbReference type="InterPro" id="IPR018492">
    <property type="entry name" value="Ribosomal_eL8/Nhp2"/>
</dbReference>
<dbReference type="InterPro" id="IPR050309">
    <property type="entry name" value="Type-B_Carboxylest/Lipase"/>
</dbReference>
<keyword evidence="12" id="KW-0732">Signal</keyword>
<comment type="similarity">
    <text evidence="1">Belongs to the type-B carboxylesterase/lipase family.</text>
</comment>
<keyword evidence="6" id="KW-0863">Zinc-finger</keyword>
<sequence length="1826" mass="201617">MGRDLGVMMAGPLMSLIVTTALQLAAAQSVQWPQTSGGSVIGITLPASAGGAAVDQFLGVPFARAERFQPPVDFQETYPGGSVTATMWGPACMQVAGDPTQTYGSEDCLKANVWSPRLAWQTKKKLPVMVFIYGGSNQFGEAEPYNMSALAAFHDVVCVSFNYRTGPLGWMAFHEDVDAKRSTGNWGILDIQSALRWVQKEVAAFGGDASRVAIHGQSSGAGLVELQYVSPQSAGLFQGAISESGSLSAMNLSLALASATKIAASLGCATATLKVNKTCLARVPALNLTMTTYSAPWSPVTDGVTFPLAPQELLRLGRVNPATVVLGAQTNDSNLFLFREHTQDGLDQPNDRPDGALKPMSDKQYGLQLVMRVGPRLLGKALSLYPPVPGSSILNVHQLGNVESDQSHCQIRQRASWFNKARPGRAFTYRFDYWYTGNPNCTAVPNYHLPYLGAAHQDEVTFVLGQPNFMEDGSCCGLWGLTTPDCPHLTRCEACYAPNRFGHEGYRAYFNDKEWGFARIVGTFWTNVAASGDPNCRDKCDAQRSWPKFAAGGDVTQNIVLNASLPGGSMAEETPHGRPEICAFWDAVAADERKALYVSPLADPLITDKLLDRSLKLLKKAVSEKQTRRGVPEVTKAIRKGQKGVCFLAADIFPMDVFAHVPLLAEEKGVHYCYVSSRHQLGAACQTRRPISLVMVLEPKGDATYSKTYEQVLNGIKAIHPYMCESGSLCQAACLKGTRLSRRSHVRAWQWAAVMGCGGSAWRGHQYTPSCARPCNTCDAVCTLHRRGFFDTAECSLCATSSMSFSWACVHKCGFQVCLPCELNIAMDGDSLKRLQMALHAVEHHEARDPGVAAASLQLQLCDRLDMACCLTSFQQLEEAVSAAEGREALMVRSRVQLLLQRLDLLADIDFELRRATEGNNTELLQDRLHRAEEHGLDAPERLRLARRRLDQLRALQRLNESLEAVVAVPQEIREAIAGCMEAQLEPEQQPAVVAAQARLDVLKAAADLAEASLNFDADALQLALEDARRVAIDAARLSEAEDLLAELSVMCAEGHRLQRLRGEVPPCACQGCYAQSDAKELTWSRCEPCDYALCHHCVAWRAKGRRRFLEESPEAEEAEATRASLGAGSAEGPSFEAPEAPELPGAVASEDSSPVFSLGFDEADHRKWFDRWAARMNAQSAQWELFRGGEWVPFGIGLCNKLTAALATGDSTFRYVATNRQVHVFSFDTMEQVILATGKRRSMRRVLWEIELDIGWVLVEEELALQLQMHEVKEEISFEYFARGMKYTVNFFERKQLNLELGTKRSLRKVALQDVVPKMSRQQLRMALEDDFPKFACATRQWIMIRWPWQQIGDCSIDACQFVETGLADEIASGLAGMQEGVPQLGGILQNILWFDYVDDVKMERLTQKQVVNAVAQDSRWRWGHAGAEDAVSALWVDLGLVATEPVSKLECLVAGGLADELANALTSSSATVDDWIMDNKQPLWEGQDCALCYCAIGQTDAGRRMRCGCWLHFECLGHGLKVLINEHTVDDQRMSTCPAACGRPLGRIMPPGVIHRAVGDELFAKYLDLRVEVQWQKEAMDSGKLVAKCPGCSFLVLCNELEEMHSIKCLRKGCVVDRFCAFCGMAPHRPWTCKERALQDAVPQARQRIEEALVEALHRRCPGCATPTERTDACCHMTCSSCRTEFSWVCGMEYGHCRANHPCLNGAIYLHAMPQLVAILAERGLEASDHNGSDLFLELRCIYLLSQVRAEVGEESWTRTRVEHPELLTDVIRSSWSIPWNEIGNVRRLTKLLPYAFPAFEKSARSDRGAEVKPRLLSVLDEMM</sequence>
<evidence type="ECO:0000256" key="2">
    <source>
        <dbReference type="ARBA" id="ARBA00007337"/>
    </source>
</evidence>
<evidence type="ECO:0000313" key="16">
    <source>
        <dbReference type="Proteomes" id="UP000186817"/>
    </source>
</evidence>
<dbReference type="SUPFAM" id="SSF55315">
    <property type="entry name" value="L30e-like"/>
    <property type="match status" value="1"/>
</dbReference>
<evidence type="ECO:0000256" key="9">
    <source>
        <dbReference type="ARBA" id="ARBA00022833"/>
    </source>
</evidence>
<dbReference type="GO" id="GO:1990904">
    <property type="term" value="C:ribonucleoprotein complex"/>
    <property type="evidence" value="ECO:0007669"/>
    <property type="project" value="UniProtKB-KW"/>
</dbReference>
<feature type="signal peptide" evidence="12">
    <location>
        <begin position="1"/>
        <end position="27"/>
    </location>
</feature>
<dbReference type="PRINTS" id="PR00881">
    <property type="entry name" value="L7ARS6FAMILY"/>
</dbReference>
<feature type="region of interest" description="Disordered" evidence="11">
    <location>
        <begin position="1111"/>
        <end position="1151"/>
    </location>
</feature>
<accession>A0A1Q9F2I7</accession>
<dbReference type="PANTHER" id="PTHR11559">
    <property type="entry name" value="CARBOXYLESTERASE"/>
    <property type="match status" value="1"/>
</dbReference>
<dbReference type="Pfam" id="PF01248">
    <property type="entry name" value="Ribosomal_L7Ae"/>
    <property type="match status" value="1"/>
</dbReference>
<dbReference type="InterPro" id="IPR002018">
    <property type="entry name" value="CarbesteraseB"/>
</dbReference>
<dbReference type="OrthoDB" id="10009520at2759"/>
<dbReference type="PROSITE" id="PS51873">
    <property type="entry name" value="TRIAD"/>
    <property type="match status" value="1"/>
</dbReference>
<dbReference type="SUPFAM" id="SSF57850">
    <property type="entry name" value="RING/U-box"/>
    <property type="match status" value="2"/>
</dbReference>
<dbReference type="InterPro" id="IPR044066">
    <property type="entry name" value="TRIAD_supradom"/>
</dbReference>
<comment type="similarity">
    <text evidence="2">Belongs to the eukaryotic ribosomal protein eL8 family.</text>
</comment>
<evidence type="ECO:0000256" key="4">
    <source>
        <dbReference type="ARBA" id="ARBA00022723"/>
    </source>
</evidence>
<keyword evidence="16" id="KW-1185">Reference proteome</keyword>
<evidence type="ECO:0000256" key="5">
    <source>
        <dbReference type="ARBA" id="ARBA00022737"/>
    </source>
</evidence>
<keyword evidence="10" id="KW-0687">Ribonucleoprotein</keyword>
<feature type="domain" description="RING-type" evidence="14">
    <location>
        <begin position="1487"/>
        <end position="1709"/>
    </location>
</feature>
<keyword evidence="4" id="KW-0479">Metal-binding</keyword>
<dbReference type="SUPFAM" id="SSF53474">
    <property type="entry name" value="alpha/beta-Hydrolases"/>
    <property type="match status" value="1"/>
</dbReference>
<keyword evidence="7" id="KW-0833">Ubl conjugation pathway</keyword>
<evidence type="ECO:0000256" key="8">
    <source>
        <dbReference type="ARBA" id="ARBA00022801"/>
    </source>
</evidence>
<dbReference type="PROSITE" id="PS50918">
    <property type="entry name" value="WWE"/>
    <property type="match status" value="1"/>
</dbReference>